<dbReference type="AlphaFoldDB" id="E2BG90"/>
<evidence type="ECO:0000313" key="2">
    <source>
        <dbReference type="Proteomes" id="UP000008237"/>
    </source>
</evidence>
<dbReference type="OMA" id="AEYGYHY"/>
<dbReference type="STRING" id="610380.E2BG90"/>
<evidence type="ECO:0000313" key="1">
    <source>
        <dbReference type="EMBL" id="EFN85298.1"/>
    </source>
</evidence>
<dbReference type="OrthoDB" id="7687098at2759"/>
<sequence length="196" mass="22757">MGEKLYSSYFESLQNKAYKIDNGIDRLSEIWKTPHLLIGGYGERPVEMDTYLEELWKSIRDTNDAIEKSRKKLELSLEKTDQFLSEAQASFEDLKTKSDNIDIVLAEYGYNYEEYKDMSESDHRNFNKNCTDEDILYTKEVEVEFTPNLTWKCKAKVKESDISISNQEKPTVKCIATPVIKSLASVFHSENHKAKD</sequence>
<dbReference type="InParanoid" id="E2BG90"/>
<protein>
    <submittedName>
        <fullName evidence="1">Uncharacterized protein</fullName>
    </submittedName>
</protein>
<dbReference type="Proteomes" id="UP000008237">
    <property type="component" value="Unassembled WGS sequence"/>
</dbReference>
<name>E2BG90_HARSA</name>
<accession>E2BG90</accession>
<gene>
    <name evidence="1" type="ORF">EAI_17412</name>
</gene>
<reference evidence="1 2" key="1">
    <citation type="journal article" date="2010" name="Science">
        <title>Genomic comparison of the ants Camponotus floridanus and Harpegnathos saltator.</title>
        <authorList>
            <person name="Bonasio R."/>
            <person name="Zhang G."/>
            <person name="Ye C."/>
            <person name="Mutti N.S."/>
            <person name="Fang X."/>
            <person name="Qin N."/>
            <person name="Donahue G."/>
            <person name="Yang P."/>
            <person name="Li Q."/>
            <person name="Li C."/>
            <person name="Zhang P."/>
            <person name="Huang Z."/>
            <person name="Berger S.L."/>
            <person name="Reinberg D."/>
            <person name="Wang J."/>
            <person name="Liebig J."/>
        </authorList>
    </citation>
    <scope>NUCLEOTIDE SEQUENCE [LARGE SCALE GENOMIC DNA]</scope>
    <source>
        <strain evidence="1 2">R22 G/1</strain>
    </source>
</reference>
<dbReference type="EMBL" id="GL448116">
    <property type="protein sequence ID" value="EFN85298.1"/>
    <property type="molecule type" value="Genomic_DNA"/>
</dbReference>
<keyword evidence="2" id="KW-1185">Reference proteome</keyword>
<organism evidence="2">
    <name type="scientific">Harpegnathos saltator</name>
    <name type="common">Jerdon's jumping ant</name>
    <dbReference type="NCBI Taxonomy" id="610380"/>
    <lineage>
        <taxon>Eukaryota</taxon>
        <taxon>Metazoa</taxon>
        <taxon>Ecdysozoa</taxon>
        <taxon>Arthropoda</taxon>
        <taxon>Hexapoda</taxon>
        <taxon>Insecta</taxon>
        <taxon>Pterygota</taxon>
        <taxon>Neoptera</taxon>
        <taxon>Endopterygota</taxon>
        <taxon>Hymenoptera</taxon>
        <taxon>Apocrita</taxon>
        <taxon>Aculeata</taxon>
        <taxon>Formicoidea</taxon>
        <taxon>Formicidae</taxon>
        <taxon>Ponerinae</taxon>
        <taxon>Ponerini</taxon>
        <taxon>Harpegnathos</taxon>
    </lineage>
</organism>
<proteinExistence type="predicted"/>